<evidence type="ECO:0000259" key="1">
    <source>
        <dbReference type="Pfam" id="PF06985"/>
    </source>
</evidence>
<dbReference type="EMBL" id="JYNV01000285">
    <property type="protein sequence ID" value="KZM20169.1"/>
    <property type="molecule type" value="Genomic_DNA"/>
</dbReference>
<protein>
    <recommendedName>
        <fullName evidence="1">Heterokaryon incompatibility domain-containing protein</fullName>
    </recommendedName>
</protein>
<dbReference type="Pfam" id="PF26639">
    <property type="entry name" value="Het-6_barrel"/>
    <property type="match status" value="1"/>
</dbReference>
<dbReference type="AlphaFoldDB" id="A0A162YQH3"/>
<dbReference type="Pfam" id="PF06985">
    <property type="entry name" value="HET"/>
    <property type="match status" value="1"/>
</dbReference>
<comment type="caution">
    <text evidence="2">The sequence shown here is derived from an EMBL/GenBank/DDBJ whole genome shotgun (WGS) entry which is preliminary data.</text>
</comment>
<dbReference type="InterPro" id="IPR052895">
    <property type="entry name" value="HetReg/Transcr_Mod"/>
</dbReference>
<evidence type="ECO:0000313" key="3">
    <source>
        <dbReference type="EMBL" id="KZM23707.1"/>
    </source>
</evidence>
<name>A0A162YQH3_DIDRA</name>
<feature type="domain" description="Heterokaryon incompatibility" evidence="1">
    <location>
        <begin position="129"/>
        <end position="270"/>
    </location>
</feature>
<evidence type="ECO:0000313" key="4">
    <source>
        <dbReference type="Proteomes" id="UP000076837"/>
    </source>
</evidence>
<dbReference type="PANTHER" id="PTHR24148:SF80">
    <property type="entry name" value="HETEROKARYON INCOMPATIBILITY DOMAIN-CONTAINING PROTEIN"/>
    <property type="match status" value="1"/>
</dbReference>
<accession>A0A162YQH3</accession>
<keyword evidence="4" id="KW-1185">Reference proteome</keyword>
<gene>
    <name evidence="3" type="ORF">ST47_g5195</name>
    <name evidence="2" type="ORF">ST47_g8710</name>
</gene>
<sequence>MTSTPLDAQRRLYQPLRGSSIRLLSIKPGFPSEDIECGFVTVSDLHESPSYDALSYVWGEELHADPIICNGVETVITKQLADALTHLRRFPGSGSASPWDKDHPLLSSKNAWNGFARNRHEHYEESVEAHEALLWVDALCINQKDGDERANQVKMMGQIYARAQNVKIWLGKEHKEPPAFVASLGIQRAGLQSNAHIGTYGGIPIALSFIAQALRNAKGPRNRLAAIKPTGDSAHRNIAYGFPPPDAPEWDVVRNFFTNAWFERVWVVQEAVLASKATVLIGDWEIEWAAIGQAAVWFRSKGYAIPTVLKYQLRDQQDLLPVSKSASVWMLCLWPSNKVPLLDLLREFRTRKATNPVDKVYATFGMADELQLMDKHGFHGLVEPDYLSKTVLDVYRDIAKFLIIEHGNLDVLSEAETTSSMSGWPSWVPDWRYEKASNALLTRQTAGIYNASNELPLAIGISNNVNALTLQGLEVDVIMAYGERLASYGFGAVTYQEELDFVRAAWTLLVRRPTNKSCQFEAGDLAGAFIQTLTTGVNNAYRPIHEDPSFLDDALYWFTQHAPKTIPSVPFSQRLKWKMQRTPDSGRFHEAFVRACVDRRFFVTKNGSMGIGSNALKEGDVVVVLFGGNVPYLLRPVDSGYKFLGECYVPGLMDGEAAVPWRQAGSKRTFFELA</sequence>
<organism evidence="2 4">
    <name type="scientific">Didymella rabiei</name>
    <name type="common">Chickpea ascochyta blight fungus</name>
    <name type="synonym">Mycosphaerella rabiei</name>
    <dbReference type="NCBI Taxonomy" id="5454"/>
    <lineage>
        <taxon>Eukaryota</taxon>
        <taxon>Fungi</taxon>
        <taxon>Dikarya</taxon>
        <taxon>Ascomycota</taxon>
        <taxon>Pezizomycotina</taxon>
        <taxon>Dothideomycetes</taxon>
        <taxon>Pleosporomycetidae</taxon>
        <taxon>Pleosporales</taxon>
        <taxon>Pleosporineae</taxon>
        <taxon>Didymellaceae</taxon>
        <taxon>Ascochyta</taxon>
    </lineage>
</organism>
<dbReference type="InterPro" id="IPR010730">
    <property type="entry name" value="HET"/>
</dbReference>
<dbReference type="EMBL" id="JYNV01000187">
    <property type="protein sequence ID" value="KZM23707.1"/>
    <property type="molecule type" value="Genomic_DNA"/>
</dbReference>
<reference evidence="2 4" key="1">
    <citation type="journal article" date="2016" name="Sci. Rep.">
        <title>Draft genome sequencing and secretome analysis of fungal phytopathogen Ascochyta rabiei provides insight into the necrotrophic effector repertoire.</title>
        <authorList>
            <person name="Verma S."/>
            <person name="Gazara R.K."/>
            <person name="Nizam S."/>
            <person name="Parween S."/>
            <person name="Chattopadhyay D."/>
            <person name="Verma P.K."/>
        </authorList>
    </citation>
    <scope>NUCLEOTIDE SEQUENCE [LARGE SCALE GENOMIC DNA]</scope>
    <source>
        <strain evidence="2 4">ArDII</strain>
    </source>
</reference>
<evidence type="ECO:0000313" key="2">
    <source>
        <dbReference type="EMBL" id="KZM20169.1"/>
    </source>
</evidence>
<dbReference type="PANTHER" id="PTHR24148">
    <property type="entry name" value="ANKYRIN REPEAT DOMAIN-CONTAINING PROTEIN 39 HOMOLOG-RELATED"/>
    <property type="match status" value="1"/>
</dbReference>
<proteinExistence type="predicted"/>
<dbReference type="Proteomes" id="UP000076837">
    <property type="component" value="Unassembled WGS sequence"/>
</dbReference>